<dbReference type="SMART" id="SM00749">
    <property type="entry name" value="BON"/>
    <property type="match status" value="1"/>
</dbReference>
<feature type="chain" id="PRO_5003327261" evidence="1">
    <location>
        <begin position="25"/>
        <end position="108"/>
    </location>
</feature>
<dbReference type="OrthoDB" id="7360581at2"/>
<feature type="domain" description="BON" evidence="2">
    <location>
        <begin position="37"/>
        <end position="105"/>
    </location>
</feature>
<dbReference type="eggNOG" id="COG2823">
    <property type="taxonomic scope" value="Bacteria"/>
</dbReference>
<dbReference type="STRING" id="1000565.METUNv1_04016"/>
<evidence type="ECO:0000259" key="2">
    <source>
        <dbReference type="PROSITE" id="PS50914"/>
    </source>
</evidence>
<proteinExistence type="predicted"/>
<accession>F5RI66</accession>
<dbReference type="Gene3D" id="3.30.1340.30">
    <property type="match status" value="1"/>
</dbReference>
<dbReference type="PROSITE" id="PS50914">
    <property type="entry name" value="BON"/>
    <property type="match status" value="1"/>
</dbReference>
<organism evidence="3 4">
    <name type="scientific">Methyloversatilis universalis (strain ATCC BAA-1314 / DSM 25237 / JCM 13912 / CCUG 52030 / FAM5)</name>
    <dbReference type="NCBI Taxonomy" id="1000565"/>
    <lineage>
        <taxon>Bacteria</taxon>
        <taxon>Pseudomonadati</taxon>
        <taxon>Pseudomonadota</taxon>
        <taxon>Betaproteobacteria</taxon>
        <taxon>Nitrosomonadales</taxon>
        <taxon>Sterolibacteriaceae</taxon>
        <taxon>Methyloversatilis</taxon>
    </lineage>
</organism>
<reference evidence="3 4" key="1">
    <citation type="journal article" date="2011" name="J. Bacteriol.">
        <title>Genome sequence of Methyloversatilis universalis FAM5T, a methylotrophic representative of the order Rhodocyclales.</title>
        <authorList>
            <person name="Kittichotirat W."/>
            <person name="Good N.M."/>
            <person name="Hall R."/>
            <person name="Bringel F."/>
            <person name="Lajus A."/>
            <person name="Medigue C."/>
            <person name="Smalley N.E."/>
            <person name="Beck D."/>
            <person name="Bumgarner R."/>
            <person name="Vuilleumier S."/>
            <person name="Kalyuzhnaya M.G."/>
        </authorList>
    </citation>
    <scope>NUCLEOTIDE SEQUENCE [LARGE SCALE GENOMIC DNA]</scope>
    <source>
        <strain evidence="4">ATCC BAA-1314 / JCM 13912 / FAM5</strain>
    </source>
</reference>
<dbReference type="EMBL" id="AFHG01000059">
    <property type="protein sequence ID" value="EGK70048.1"/>
    <property type="molecule type" value="Genomic_DNA"/>
</dbReference>
<dbReference type="PANTHER" id="PTHR34606:SF16">
    <property type="entry name" value="BON DOMAIN-CONTAINING PROTEIN"/>
    <property type="match status" value="1"/>
</dbReference>
<dbReference type="PANTHER" id="PTHR34606">
    <property type="entry name" value="BON DOMAIN-CONTAINING PROTEIN"/>
    <property type="match status" value="1"/>
</dbReference>
<gene>
    <name evidence="3" type="ORF">METUNv1_04016</name>
</gene>
<dbReference type="InterPro" id="IPR051686">
    <property type="entry name" value="Lipoprotein_DolP"/>
</dbReference>
<dbReference type="InterPro" id="IPR007055">
    <property type="entry name" value="BON_dom"/>
</dbReference>
<dbReference type="AlphaFoldDB" id="F5RI66"/>
<dbReference type="Pfam" id="PF04972">
    <property type="entry name" value="BON"/>
    <property type="match status" value="1"/>
</dbReference>
<keyword evidence="1" id="KW-0732">Signal</keyword>
<name>F5RI66_METUF</name>
<dbReference type="RefSeq" id="WP_008064853.1">
    <property type="nucleotide sequence ID" value="NZ_AFHG01000059.1"/>
</dbReference>
<evidence type="ECO:0000256" key="1">
    <source>
        <dbReference type="SAM" id="SignalP"/>
    </source>
</evidence>
<evidence type="ECO:0000313" key="4">
    <source>
        <dbReference type="Proteomes" id="UP000005019"/>
    </source>
</evidence>
<evidence type="ECO:0000313" key="3">
    <source>
        <dbReference type="EMBL" id="EGK70048.1"/>
    </source>
</evidence>
<feature type="signal peptide" evidence="1">
    <location>
        <begin position="1"/>
        <end position="24"/>
    </location>
</feature>
<sequence>MRSNLMLATAFSALAALTVLPGCAVTRDQSTVGEYIDDATVTASVKAKFIESKAVDAAAISVETLNGEVMLSGFAKDATEKAEAERIARGVKGAKSVKNAIQIRAKQS</sequence>
<protein>
    <submittedName>
        <fullName evidence="3">Transport-associated protein</fullName>
    </submittedName>
</protein>
<keyword evidence="4" id="KW-1185">Reference proteome</keyword>
<dbReference type="Proteomes" id="UP000005019">
    <property type="component" value="Unassembled WGS sequence"/>
</dbReference>
<comment type="caution">
    <text evidence="3">The sequence shown here is derived from an EMBL/GenBank/DDBJ whole genome shotgun (WGS) entry which is preliminary data.</text>
</comment>
<dbReference type="InterPro" id="IPR014004">
    <property type="entry name" value="Transpt-assoc_nodulatn_dom_bac"/>
</dbReference>